<sequence>MERDQLKSGKLLDDGLRNTVTTRKFVTKLINIGVIFAILIAGVLLLALCVAAIYFGCVVNMRSDKKRRYTPPSIARAGPPRQWQPHEQPSIVYTNLNTSRATPTEYVPTQSPQVPSPSIAPAAPSPYQQSPHAQPYQQQTFMQPYPQELDVATSTGYRPIQQETVYQQGPTTTWHTVTTTASGGQNDSTTSAQLPLPVYHTSSV</sequence>
<evidence type="ECO:0000256" key="1">
    <source>
        <dbReference type="SAM" id="MobiDB-lite"/>
    </source>
</evidence>
<evidence type="ECO:0000313" key="4">
    <source>
        <dbReference type="Proteomes" id="UP000031036"/>
    </source>
</evidence>
<comment type="caution">
    <text evidence="3">The sequence shown here is derived from an EMBL/GenBank/DDBJ whole genome shotgun (WGS) entry which is preliminary data.</text>
</comment>
<gene>
    <name evidence="3" type="ORF">Tcan_09259</name>
</gene>
<organism evidence="3 4">
    <name type="scientific">Toxocara canis</name>
    <name type="common">Canine roundworm</name>
    <dbReference type="NCBI Taxonomy" id="6265"/>
    <lineage>
        <taxon>Eukaryota</taxon>
        <taxon>Metazoa</taxon>
        <taxon>Ecdysozoa</taxon>
        <taxon>Nematoda</taxon>
        <taxon>Chromadorea</taxon>
        <taxon>Rhabditida</taxon>
        <taxon>Spirurina</taxon>
        <taxon>Ascaridomorpha</taxon>
        <taxon>Ascaridoidea</taxon>
        <taxon>Toxocaridae</taxon>
        <taxon>Toxocara</taxon>
    </lineage>
</organism>
<dbReference type="EMBL" id="JPKZ01001384">
    <property type="protein sequence ID" value="KHN82308.1"/>
    <property type="molecule type" value="Genomic_DNA"/>
</dbReference>
<dbReference type="Proteomes" id="UP000031036">
    <property type="component" value="Unassembled WGS sequence"/>
</dbReference>
<keyword evidence="2" id="KW-0472">Membrane</keyword>
<keyword evidence="2" id="KW-1133">Transmembrane helix</keyword>
<feature type="compositionally biased region" description="Low complexity" evidence="1">
    <location>
        <begin position="107"/>
        <end position="135"/>
    </location>
</feature>
<feature type="region of interest" description="Disordered" evidence="1">
    <location>
        <begin position="179"/>
        <end position="204"/>
    </location>
</feature>
<feature type="transmembrane region" description="Helical" evidence="2">
    <location>
        <begin position="32"/>
        <end position="59"/>
    </location>
</feature>
<evidence type="ECO:0000256" key="2">
    <source>
        <dbReference type="SAM" id="Phobius"/>
    </source>
</evidence>
<evidence type="ECO:0000313" key="3">
    <source>
        <dbReference type="EMBL" id="KHN82308.1"/>
    </source>
</evidence>
<dbReference type="OrthoDB" id="10639411at2759"/>
<keyword evidence="4" id="KW-1185">Reference proteome</keyword>
<dbReference type="AlphaFoldDB" id="A0A0B2VL54"/>
<keyword evidence="2" id="KW-0812">Transmembrane</keyword>
<feature type="region of interest" description="Disordered" evidence="1">
    <location>
        <begin position="102"/>
        <end position="135"/>
    </location>
</feature>
<feature type="compositionally biased region" description="Polar residues" evidence="1">
    <location>
        <begin position="181"/>
        <end position="193"/>
    </location>
</feature>
<protein>
    <submittedName>
        <fullName evidence="3">Uncharacterized protein</fullName>
    </submittedName>
</protein>
<reference evidence="3 4" key="1">
    <citation type="submission" date="2014-11" db="EMBL/GenBank/DDBJ databases">
        <title>Genetic blueprint of the zoonotic pathogen Toxocara canis.</title>
        <authorList>
            <person name="Zhu X.-Q."/>
            <person name="Korhonen P.K."/>
            <person name="Cai H."/>
            <person name="Young N.D."/>
            <person name="Nejsum P."/>
            <person name="von Samson-Himmelstjerna G."/>
            <person name="Boag P.R."/>
            <person name="Tan P."/>
            <person name="Li Q."/>
            <person name="Min J."/>
            <person name="Yang Y."/>
            <person name="Wang X."/>
            <person name="Fang X."/>
            <person name="Hall R.S."/>
            <person name="Hofmann A."/>
            <person name="Sternberg P.W."/>
            <person name="Jex A.R."/>
            <person name="Gasser R.B."/>
        </authorList>
    </citation>
    <scope>NUCLEOTIDE SEQUENCE [LARGE SCALE GENOMIC DNA]</scope>
    <source>
        <strain evidence="3">PN_DK_2014</strain>
    </source>
</reference>
<name>A0A0B2VL54_TOXCA</name>
<proteinExistence type="predicted"/>
<accession>A0A0B2VL54</accession>